<dbReference type="Proteomes" id="UP000467164">
    <property type="component" value="Chromosome"/>
</dbReference>
<evidence type="ECO:0000313" key="3">
    <source>
        <dbReference type="Proteomes" id="UP000467164"/>
    </source>
</evidence>
<feature type="compositionally biased region" description="Basic and acidic residues" evidence="1">
    <location>
        <begin position="88"/>
        <end position="97"/>
    </location>
</feature>
<protein>
    <submittedName>
        <fullName evidence="2">Uncharacterized protein</fullName>
    </submittedName>
</protein>
<feature type="region of interest" description="Disordered" evidence="1">
    <location>
        <begin position="25"/>
        <end position="119"/>
    </location>
</feature>
<evidence type="ECO:0000313" key="2">
    <source>
        <dbReference type="EMBL" id="BBX55720.1"/>
    </source>
</evidence>
<gene>
    <name evidence="2" type="ORF">MSHO_10650</name>
</gene>
<proteinExistence type="predicted"/>
<dbReference type="EMBL" id="AP022572">
    <property type="protein sequence ID" value="BBX55720.1"/>
    <property type="molecule type" value="Genomic_DNA"/>
</dbReference>
<name>A0A7I7L7T0_9MYCO</name>
<evidence type="ECO:0000256" key="1">
    <source>
        <dbReference type="SAM" id="MobiDB-lite"/>
    </source>
</evidence>
<organism evidence="2 3">
    <name type="scientific">Mycobacterium shottsii</name>
    <dbReference type="NCBI Taxonomy" id="133549"/>
    <lineage>
        <taxon>Bacteria</taxon>
        <taxon>Bacillati</taxon>
        <taxon>Actinomycetota</taxon>
        <taxon>Actinomycetes</taxon>
        <taxon>Mycobacteriales</taxon>
        <taxon>Mycobacteriaceae</taxon>
        <taxon>Mycobacterium</taxon>
        <taxon>Mycobacterium ulcerans group</taxon>
    </lineage>
</organism>
<sequence length="119" mass="13051">MLAQPFQWHPRRDIVVGGPVGDRCRGVFASGGPPLRIDQPIAHPQSGERQPHRAQHRGPRTLWRPDPPARQFPGPLARRTAPAQAGRGDVEDLDSGRDPMLPGVAQQSDVADPQRQRPA</sequence>
<keyword evidence="3" id="KW-1185">Reference proteome</keyword>
<accession>A0A7I7L7T0</accession>
<reference evidence="2 3" key="1">
    <citation type="journal article" date="2019" name="Emerg. Microbes Infect.">
        <title>Comprehensive subspecies identification of 175 nontuberculous mycobacteria species based on 7547 genomic profiles.</title>
        <authorList>
            <person name="Matsumoto Y."/>
            <person name="Kinjo T."/>
            <person name="Motooka D."/>
            <person name="Nabeya D."/>
            <person name="Jung N."/>
            <person name="Uechi K."/>
            <person name="Horii T."/>
            <person name="Iida T."/>
            <person name="Fujita J."/>
            <person name="Nakamura S."/>
        </authorList>
    </citation>
    <scope>NUCLEOTIDE SEQUENCE [LARGE SCALE GENOMIC DNA]</scope>
    <source>
        <strain evidence="2 3">JCM 12657</strain>
    </source>
</reference>
<dbReference type="AlphaFoldDB" id="A0A7I7L7T0"/>
<dbReference type="KEGG" id="msho:MSHO_10650"/>